<organism evidence="1 2">
    <name type="scientific">Skermanella aerolata</name>
    <dbReference type="NCBI Taxonomy" id="393310"/>
    <lineage>
        <taxon>Bacteria</taxon>
        <taxon>Pseudomonadati</taxon>
        <taxon>Pseudomonadota</taxon>
        <taxon>Alphaproteobacteria</taxon>
        <taxon>Rhodospirillales</taxon>
        <taxon>Azospirillaceae</taxon>
        <taxon>Skermanella</taxon>
    </lineage>
</organism>
<dbReference type="EMBL" id="BJYZ01000043">
    <property type="protein sequence ID" value="GEO42523.1"/>
    <property type="molecule type" value="Genomic_DNA"/>
</dbReference>
<dbReference type="InterPro" id="IPR011009">
    <property type="entry name" value="Kinase-like_dom_sf"/>
</dbReference>
<sequence>MSSDQTPKPPASLVPGSEQGRMTLAAKVAFLGRPGAYPESSRKVEVIETHLSWVFLTDRHVYKLKKPALLPHLDFSTLEARRKNSLAEVRLNRRLAPDVYLGVVELMSLPDGALCLGCPRGGTRKVVDWLVWMKRLPMNRRLDETIRSGTVTRTDIAGLSTVLCRFYRQAPSVPMSPSDYKDLFVRNLGINRDIIVPRVPRALADQARRAAEGQVAFLANHGRLLQERAAQGRIVEGHGDLRPEHVFLDGEPRIIDCLEFDRDLRLLDPVDELAYLGLECERLGASWIGEKLLESYGAESGDVPDPRLHAFYGGFRASLRARLAALRLDDAPAERRAEWLSRVEAYLMLALARGAQSARSSLMEPPP</sequence>
<dbReference type="AlphaFoldDB" id="A0A512E1A4"/>
<proteinExistence type="predicted"/>
<protein>
    <recommendedName>
        <fullName evidence="3">Aminoglycoside phosphotransferase domain-containing protein</fullName>
    </recommendedName>
</protein>
<dbReference type="RefSeq" id="WP_052832525.1">
    <property type="nucleotide sequence ID" value="NZ_BJYZ01000043.1"/>
</dbReference>
<evidence type="ECO:0000313" key="1">
    <source>
        <dbReference type="EMBL" id="GEO42523.1"/>
    </source>
</evidence>
<gene>
    <name evidence="1" type="ORF">SAE02_66710</name>
</gene>
<evidence type="ECO:0008006" key="3">
    <source>
        <dbReference type="Google" id="ProtNLM"/>
    </source>
</evidence>
<dbReference type="SUPFAM" id="SSF56112">
    <property type="entry name" value="Protein kinase-like (PK-like)"/>
    <property type="match status" value="1"/>
</dbReference>
<dbReference type="InterPro" id="IPR052732">
    <property type="entry name" value="Cell-binding_unc_protein"/>
</dbReference>
<comment type="caution">
    <text evidence="1">The sequence shown here is derived from an EMBL/GenBank/DDBJ whole genome shotgun (WGS) entry which is preliminary data.</text>
</comment>
<keyword evidence="2" id="KW-1185">Reference proteome</keyword>
<evidence type="ECO:0000313" key="2">
    <source>
        <dbReference type="Proteomes" id="UP000321523"/>
    </source>
</evidence>
<dbReference type="PANTHER" id="PTHR43883">
    <property type="entry name" value="SLR0207 PROTEIN"/>
    <property type="match status" value="1"/>
</dbReference>
<reference evidence="1 2" key="1">
    <citation type="submission" date="2019-07" db="EMBL/GenBank/DDBJ databases">
        <title>Whole genome shotgun sequence of Skermanella aerolata NBRC 106429.</title>
        <authorList>
            <person name="Hosoyama A."/>
            <person name="Uohara A."/>
            <person name="Ohji S."/>
            <person name="Ichikawa N."/>
        </authorList>
    </citation>
    <scope>NUCLEOTIDE SEQUENCE [LARGE SCALE GENOMIC DNA]</scope>
    <source>
        <strain evidence="1 2">NBRC 106429</strain>
    </source>
</reference>
<dbReference type="Proteomes" id="UP000321523">
    <property type="component" value="Unassembled WGS sequence"/>
</dbReference>
<dbReference type="PANTHER" id="PTHR43883:SF1">
    <property type="entry name" value="GLUCONOKINASE"/>
    <property type="match status" value="1"/>
</dbReference>
<dbReference type="OrthoDB" id="9810277at2"/>
<accession>A0A512E1A4</accession>
<name>A0A512E1A4_9PROT</name>